<evidence type="ECO:0000256" key="14">
    <source>
        <dbReference type="ARBA" id="ARBA00022989"/>
    </source>
</evidence>
<evidence type="ECO:0000256" key="2">
    <source>
        <dbReference type="ARBA" id="ARBA00004167"/>
    </source>
</evidence>
<dbReference type="Gene3D" id="3.40.50.300">
    <property type="entry name" value="P-loop containing nucleotide triphosphate hydrolases"/>
    <property type="match status" value="1"/>
</dbReference>
<comment type="similarity">
    <text evidence="3">Belongs to the TRAFAC class TrmE-Era-EngA-EngB-Septin-like GTPase superfamily. AIG1/Toc34/Toc159-like paraseptin GTPase family. IAN subfamily.</text>
</comment>
<keyword evidence="11" id="KW-1002">Plastid outer membrane</keyword>
<dbReference type="OrthoDB" id="5985928at2759"/>
<organism evidence="20 21">
    <name type="scientific">Desmophyllum pertusum</name>
    <dbReference type="NCBI Taxonomy" id="174260"/>
    <lineage>
        <taxon>Eukaryota</taxon>
        <taxon>Metazoa</taxon>
        <taxon>Cnidaria</taxon>
        <taxon>Anthozoa</taxon>
        <taxon>Hexacorallia</taxon>
        <taxon>Scleractinia</taxon>
        <taxon>Caryophylliina</taxon>
        <taxon>Caryophylliidae</taxon>
        <taxon>Desmophyllum</taxon>
    </lineage>
</organism>
<proteinExistence type="inferred from homology"/>
<evidence type="ECO:0000256" key="3">
    <source>
        <dbReference type="ARBA" id="ARBA00008535"/>
    </source>
</evidence>
<evidence type="ECO:0000256" key="6">
    <source>
        <dbReference type="ARBA" id="ARBA00022640"/>
    </source>
</evidence>
<comment type="subcellular location">
    <subcellularLocation>
        <location evidence="2">Membrane</location>
        <topology evidence="2">Single-pass membrane protein</topology>
    </subcellularLocation>
    <subcellularLocation>
        <location evidence="17">Plastid</location>
        <location evidence="17">Chloroplast outer membrane</location>
    </subcellularLocation>
</comment>
<dbReference type="GO" id="GO:0015031">
    <property type="term" value="P:protein transport"/>
    <property type="evidence" value="ECO:0007669"/>
    <property type="project" value="UniProtKB-KW"/>
</dbReference>
<protein>
    <recommendedName>
        <fullName evidence="19">AIG1-type G domain-containing protein</fullName>
    </recommendedName>
</protein>
<dbReference type="EMBL" id="MU825890">
    <property type="protein sequence ID" value="KAJ7384187.1"/>
    <property type="molecule type" value="Genomic_DNA"/>
</dbReference>
<evidence type="ECO:0000256" key="5">
    <source>
        <dbReference type="ARBA" id="ARBA00022528"/>
    </source>
</evidence>
<evidence type="ECO:0000259" key="19">
    <source>
        <dbReference type="Pfam" id="PF04548"/>
    </source>
</evidence>
<evidence type="ECO:0000256" key="17">
    <source>
        <dbReference type="ARBA" id="ARBA00024013"/>
    </source>
</evidence>
<feature type="region of interest" description="Disordered" evidence="18">
    <location>
        <begin position="267"/>
        <end position="293"/>
    </location>
</feature>
<keyword evidence="13" id="KW-0653">Protein transport</keyword>
<keyword evidence="10" id="KW-0378">Hydrolase</keyword>
<feature type="domain" description="AIG1-type G" evidence="19">
    <location>
        <begin position="44"/>
        <end position="171"/>
    </location>
</feature>
<dbReference type="GO" id="GO:0005525">
    <property type="term" value="F:GTP binding"/>
    <property type="evidence" value="ECO:0007669"/>
    <property type="project" value="UniProtKB-KW"/>
</dbReference>
<evidence type="ECO:0000256" key="7">
    <source>
        <dbReference type="ARBA" id="ARBA00022692"/>
    </source>
</evidence>
<dbReference type="InterPro" id="IPR006703">
    <property type="entry name" value="G_AIG1"/>
</dbReference>
<evidence type="ECO:0000256" key="16">
    <source>
        <dbReference type="ARBA" id="ARBA00023136"/>
    </source>
</evidence>
<gene>
    <name evidence="20" type="ORF">OS493_023516</name>
</gene>
<name>A0A9W9ZM25_9CNID</name>
<keyword evidence="5" id="KW-0150">Chloroplast</keyword>
<dbReference type="SUPFAM" id="SSF52540">
    <property type="entry name" value="P-loop containing nucleoside triphosphate hydrolases"/>
    <property type="match status" value="1"/>
</dbReference>
<evidence type="ECO:0000256" key="4">
    <source>
        <dbReference type="ARBA" id="ARBA00022448"/>
    </source>
</evidence>
<comment type="caution">
    <text evidence="20">The sequence shown here is derived from an EMBL/GenBank/DDBJ whole genome shotgun (WGS) entry which is preliminary data.</text>
</comment>
<dbReference type="Pfam" id="PF04548">
    <property type="entry name" value="AIG1"/>
    <property type="match status" value="1"/>
</dbReference>
<evidence type="ECO:0000256" key="1">
    <source>
        <dbReference type="ARBA" id="ARBA00001946"/>
    </source>
</evidence>
<dbReference type="AlphaFoldDB" id="A0A9W9ZM25"/>
<evidence type="ECO:0000256" key="10">
    <source>
        <dbReference type="ARBA" id="ARBA00022801"/>
    </source>
</evidence>
<dbReference type="Proteomes" id="UP001163046">
    <property type="component" value="Unassembled WGS sequence"/>
</dbReference>
<evidence type="ECO:0000256" key="11">
    <source>
        <dbReference type="ARBA" id="ARBA00022805"/>
    </source>
</evidence>
<keyword evidence="6" id="KW-0934">Plastid</keyword>
<keyword evidence="16" id="KW-0472">Membrane</keyword>
<reference evidence="20" key="1">
    <citation type="submission" date="2023-01" db="EMBL/GenBank/DDBJ databases">
        <title>Genome assembly of the deep-sea coral Lophelia pertusa.</title>
        <authorList>
            <person name="Herrera S."/>
            <person name="Cordes E."/>
        </authorList>
    </citation>
    <scope>NUCLEOTIDE SEQUENCE</scope>
    <source>
        <strain evidence="20">USNM1676648</strain>
        <tissue evidence="20">Polyp</tissue>
    </source>
</reference>
<keyword evidence="14" id="KW-1133">Transmembrane helix</keyword>
<evidence type="ECO:0000256" key="12">
    <source>
        <dbReference type="ARBA" id="ARBA00022842"/>
    </source>
</evidence>
<dbReference type="GO" id="GO:0046872">
    <property type="term" value="F:metal ion binding"/>
    <property type="evidence" value="ECO:0007669"/>
    <property type="project" value="UniProtKB-KW"/>
</dbReference>
<dbReference type="PANTHER" id="PTHR10903">
    <property type="entry name" value="GTPASE, IMAP FAMILY MEMBER-RELATED"/>
    <property type="match status" value="1"/>
</dbReference>
<evidence type="ECO:0000256" key="15">
    <source>
        <dbReference type="ARBA" id="ARBA00023134"/>
    </source>
</evidence>
<evidence type="ECO:0000256" key="8">
    <source>
        <dbReference type="ARBA" id="ARBA00022723"/>
    </source>
</evidence>
<accession>A0A9W9ZM25</accession>
<evidence type="ECO:0000313" key="20">
    <source>
        <dbReference type="EMBL" id="KAJ7384187.1"/>
    </source>
</evidence>
<keyword evidence="21" id="KW-1185">Reference proteome</keyword>
<dbReference type="InterPro" id="IPR027417">
    <property type="entry name" value="P-loop_NTPase"/>
</dbReference>
<dbReference type="InterPro" id="IPR045058">
    <property type="entry name" value="GIMA/IAN/Toc"/>
</dbReference>
<comment type="cofactor">
    <cofactor evidence="1">
        <name>Mg(2+)</name>
        <dbReference type="ChEBI" id="CHEBI:18420"/>
    </cofactor>
</comment>
<dbReference type="PANTHER" id="PTHR10903:SF135">
    <property type="entry name" value="TRANSLOCASE OF CHLOROPLAST 120, CHLOROPLASTIC-RELATED"/>
    <property type="match status" value="1"/>
</dbReference>
<keyword evidence="9" id="KW-0547">Nucleotide-binding</keyword>
<evidence type="ECO:0000256" key="9">
    <source>
        <dbReference type="ARBA" id="ARBA00022741"/>
    </source>
</evidence>
<keyword evidence="8" id="KW-0479">Metal-binding</keyword>
<keyword evidence="12" id="KW-0460">Magnesium</keyword>
<sequence length="420" mass="46955">MAQKGIPEIGCETPAIQASQLIFGAGNLEYQMEQFIESGGKDVTILLSGKTGVGKSHLTNALIGEELAEEGDDVDPQTDEVTPYDFVKNNVKITVLDTPGLADATGNDEEYLKKIKEKVSDFDLFLFCTEMNNIRFRTDDLETMTKLTQTLGPQLWDHAVVVLTFANEVHASPSKKAKDITEKDVFNNRLLGFKKKIKQELIKLDIPEEVAVNVPFVPTGDSSEPKLPDRDNWLTAFWVAAFKRINRNAKAAFLVANADRIAFSSILPSDEENTESGETDKDDDHASPSSGLSTEEVMAIRALKHKLQEVSFELERSLLKPRPYDETGNTSTTSQNQVVKVSQSSSIEMDETSSQGVVQEMIGDVTGQFVGELTNAKVGRYYQTFFNWLIRYFKKKFVQVPAIKEKPEKEKNEDYDQESE</sequence>
<keyword evidence="7" id="KW-0812">Transmembrane</keyword>
<dbReference type="GO" id="GO:0016787">
    <property type="term" value="F:hydrolase activity"/>
    <property type="evidence" value="ECO:0007669"/>
    <property type="project" value="UniProtKB-KW"/>
</dbReference>
<keyword evidence="4" id="KW-0813">Transport</keyword>
<evidence type="ECO:0000313" key="21">
    <source>
        <dbReference type="Proteomes" id="UP001163046"/>
    </source>
</evidence>
<keyword evidence="15" id="KW-0342">GTP-binding</keyword>
<evidence type="ECO:0000256" key="13">
    <source>
        <dbReference type="ARBA" id="ARBA00022927"/>
    </source>
</evidence>
<dbReference type="GO" id="GO:0016020">
    <property type="term" value="C:membrane"/>
    <property type="evidence" value="ECO:0007669"/>
    <property type="project" value="UniProtKB-SubCell"/>
</dbReference>
<evidence type="ECO:0000256" key="18">
    <source>
        <dbReference type="SAM" id="MobiDB-lite"/>
    </source>
</evidence>